<name>A0ABR2I904_9EUKA</name>
<dbReference type="Gene3D" id="1.25.40.10">
    <property type="entry name" value="Tetratricopeptide repeat domain"/>
    <property type="match status" value="1"/>
</dbReference>
<dbReference type="InterPro" id="IPR011990">
    <property type="entry name" value="TPR-like_helical_dom_sf"/>
</dbReference>
<reference evidence="1 2" key="1">
    <citation type="submission" date="2024-04" db="EMBL/GenBank/DDBJ databases">
        <title>Tritrichomonas musculus Genome.</title>
        <authorList>
            <person name="Alves-Ferreira E."/>
            <person name="Grigg M."/>
            <person name="Lorenzi H."/>
            <person name="Galac M."/>
        </authorList>
    </citation>
    <scope>NUCLEOTIDE SEQUENCE [LARGE SCALE GENOMIC DNA]</scope>
    <source>
        <strain evidence="1 2">EAF2021</strain>
    </source>
</reference>
<organism evidence="1 2">
    <name type="scientific">Tritrichomonas musculus</name>
    <dbReference type="NCBI Taxonomy" id="1915356"/>
    <lineage>
        <taxon>Eukaryota</taxon>
        <taxon>Metamonada</taxon>
        <taxon>Parabasalia</taxon>
        <taxon>Tritrichomonadida</taxon>
        <taxon>Tritrichomonadidae</taxon>
        <taxon>Tritrichomonas</taxon>
    </lineage>
</organism>
<protein>
    <recommendedName>
        <fullName evidence="3">Protein kinase domain-containing protein</fullName>
    </recommendedName>
</protein>
<gene>
    <name evidence="1" type="ORF">M9Y10_013301</name>
</gene>
<comment type="caution">
    <text evidence="1">The sequence shown here is derived from an EMBL/GenBank/DDBJ whole genome shotgun (WGS) entry which is preliminary data.</text>
</comment>
<dbReference type="EMBL" id="JAPFFF010000019">
    <property type="protein sequence ID" value="KAK8858200.1"/>
    <property type="molecule type" value="Genomic_DNA"/>
</dbReference>
<dbReference type="Proteomes" id="UP001470230">
    <property type="component" value="Unassembled WGS sequence"/>
</dbReference>
<dbReference type="InterPro" id="IPR006597">
    <property type="entry name" value="Sel1-like"/>
</dbReference>
<evidence type="ECO:0000313" key="2">
    <source>
        <dbReference type="Proteomes" id="UP001470230"/>
    </source>
</evidence>
<dbReference type="Gene3D" id="1.10.510.10">
    <property type="entry name" value="Transferase(Phosphotransferase) domain 1"/>
    <property type="match status" value="1"/>
</dbReference>
<evidence type="ECO:0008006" key="3">
    <source>
        <dbReference type="Google" id="ProtNLM"/>
    </source>
</evidence>
<proteinExistence type="predicted"/>
<dbReference type="SUPFAM" id="SSF56112">
    <property type="entry name" value="Protein kinase-like (PK-like)"/>
    <property type="match status" value="1"/>
</dbReference>
<dbReference type="SMART" id="SM00671">
    <property type="entry name" value="SEL1"/>
    <property type="match status" value="1"/>
</dbReference>
<keyword evidence="2" id="KW-1185">Reference proteome</keyword>
<dbReference type="InterPro" id="IPR011009">
    <property type="entry name" value="Kinase-like_dom_sf"/>
</dbReference>
<dbReference type="SUPFAM" id="SSF81901">
    <property type="entry name" value="HCP-like"/>
    <property type="match status" value="1"/>
</dbReference>
<evidence type="ECO:0000313" key="1">
    <source>
        <dbReference type="EMBL" id="KAK8858200.1"/>
    </source>
</evidence>
<accession>A0ABR2I904</accession>
<sequence length="616" mass="70571">MQVTNTSLFEKMLDRLTTKRTDDISEMPEDPNVDFLKKRYKFEKKKVIHIYEDFEEFKDNPEDPTKESENRKKFNEILKRFLEAVFAQFSCTHPCVASVKHWTLCSSDSGDEGKEIYLPAFSIIRNYYKTNLYDYMAKWATDASFEPTAASSILVGLASAFKHIINQGYSYSNLSPKNIFLVSKKNGDVHYMHPYVGDLGLVEHRDFDDPNSLRPSELSETNDPNIIKFLVSLYFLFQEPKSKNGAKSIIKDFYKLSATVPEKYIPSDQMDDKDIGNPEEFLHNDNFYKFNGQDNDTVQNLLNDFQTSVLKKAENEFESNGDDNKLDSLENASNSIELVNTNEIANIKTVNKAIYTIQTFKEEKGELQSLVKVYLPFLAAVYGSGDLEPTPNLCHAAYFAELANMASSSFLPTSVLTKYPLKTFKNDAERLFYEGQVLEGNAYAYANEEDSKADIDEVLTMAANKYKESAQMGFDKAKTRLALLIIDADSSSETMKKDAFEKLLIPAAKTDPIAMYELGIFYENKKDLNLALKYMENAYLNNHPDSVFELARLHQMYALEKQDSDKITEDIKNEIFEHLKKARKLYEIASRLYDNQEAFQMKTQIGNYLYENGIAV</sequence>